<comment type="caution">
    <text evidence="1">The sequence shown here is derived from an EMBL/GenBank/DDBJ whole genome shotgun (WGS) entry which is preliminary data.</text>
</comment>
<sequence length="75" mass="8413">MAERAGCFHAREAAISVHASPNRNKVILDCECPVRPQDNGGGLKLVPATEGFLRISGQARQRKRQYQHPFSWPQQ</sequence>
<evidence type="ECO:0000313" key="1">
    <source>
        <dbReference type="EMBL" id="GFN78061.1"/>
    </source>
</evidence>
<reference evidence="1 2" key="1">
    <citation type="journal article" date="2021" name="Elife">
        <title>Chloroplast acquisition without the gene transfer in kleptoplastic sea slugs, Plakobranchus ocellatus.</title>
        <authorList>
            <person name="Maeda T."/>
            <person name="Takahashi S."/>
            <person name="Yoshida T."/>
            <person name="Shimamura S."/>
            <person name="Takaki Y."/>
            <person name="Nagai Y."/>
            <person name="Toyoda A."/>
            <person name="Suzuki Y."/>
            <person name="Arimoto A."/>
            <person name="Ishii H."/>
            <person name="Satoh N."/>
            <person name="Nishiyama T."/>
            <person name="Hasebe M."/>
            <person name="Maruyama T."/>
            <person name="Minagawa J."/>
            <person name="Obokata J."/>
            <person name="Shigenobu S."/>
        </authorList>
    </citation>
    <scope>NUCLEOTIDE SEQUENCE [LARGE SCALE GENOMIC DNA]</scope>
</reference>
<keyword evidence="2" id="KW-1185">Reference proteome</keyword>
<accession>A0AAV3Y5J8</accession>
<dbReference type="Proteomes" id="UP000735302">
    <property type="component" value="Unassembled WGS sequence"/>
</dbReference>
<organism evidence="1 2">
    <name type="scientific">Plakobranchus ocellatus</name>
    <dbReference type="NCBI Taxonomy" id="259542"/>
    <lineage>
        <taxon>Eukaryota</taxon>
        <taxon>Metazoa</taxon>
        <taxon>Spiralia</taxon>
        <taxon>Lophotrochozoa</taxon>
        <taxon>Mollusca</taxon>
        <taxon>Gastropoda</taxon>
        <taxon>Heterobranchia</taxon>
        <taxon>Euthyneura</taxon>
        <taxon>Panpulmonata</taxon>
        <taxon>Sacoglossa</taxon>
        <taxon>Placobranchoidea</taxon>
        <taxon>Plakobranchidae</taxon>
        <taxon>Plakobranchus</taxon>
    </lineage>
</organism>
<proteinExistence type="predicted"/>
<dbReference type="AlphaFoldDB" id="A0AAV3Y5J8"/>
<name>A0AAV3Y5J8_9GAST</name>
<dbReference type="EMBL" id="BLXT01000540">
    <property type="protein sequence ID" value="GFN78061.1"/>
    <property type="molecule type" value="Genomic_DNA"/>
</dbReference>
<evidence type="ECO:0000313" key="2">
    <source>
        <dbReference type="Proteomes" id="UP000735302"/>
    </source>
</evidence>
<gene>
    <name evidence="1" type="ORF">PoB_000456700</name>
</gene>
<protein>
    <submittedName>
        <fullName evidence="1">Uncharacterized protein</fullName>
    </submittedName>
</protein>